<feature type="region of interest" description="Disordered" evidence="2">
    <location>
        <begin position="91"/>
        <end position="155"/>
    </location>
</feature>
<evidence type="ECO:0000313" key="4">
    <source>
        <dbReference type="Proteomes" id="UP001307849"/>
    </source>
</evidence>
<feature type="coiled-coil region" evidence="1">
    <location>
        <begin position="417"/>
        <end position="451"/>
    </location>
</feature>
<dbReference type="AlphaFoldDB" id="A0AAN8MX58"/>
<feature type="compositionally biased region" description="Basic and acidic residues" evidence="2">
    <location>
        <begin position="568"/>
        <end position="588"/>
    </location>
</feature>
<comment type="caution">
    <text evidence="3">The sequence shown here is derived from an EMBL/GenBank/DDBJ whole genome shotgun (WGS) entry which is preliminary data.</text>
</comment>
<keyword evidence="1" id="KW-0175">Coiled coil</keyword>
<feature type="region of interest" description="Disordered" evidence="2">
    <location>
        <begin position="338"/>
        <end position="407"/>
    </location>
</feature>
<reference evidence="3 4" key="1">
    <citation type="submission" date="2019-10" db="EMBL/GenBank/DDBJ databases">
        <authorList>
            <person name="Palmer J.M."/>
        </authorList>
    </citation>
    <scope>NUCLEOTIDE SEQUENCE [LARGE SCALE GENOMIC DNA]</scope>
    <source>
        <strain evidence="3 4">TWF506</strain>
    </source>
</reference>
<dbReference type="EMBL" id="JAVHJM010000013">
    <property type="protein sequence ID" value="KAK6499261.1"/>
    <property type="molecule type" value="Genomic_DNA"/>
</dbReference>
<feature type="compositionally biased region" description="Acidic residues" evidence="2">
    <location>
        <begin position="92"/>
        <end position="117"/>
    </location>
</feature>
<evidence type="ECO:0000256" key="1">
    <source>
        <dbReference type="SAM" id="Coils"/>
    </source>
</evidence>
<feature type="compositionally biased region" description="Acidic residues" evidence="2">
    <location>
        <begin position="526"/>
        <end position="537"/>
    </location>
</feature>
<organism evidence="3 4">
    <name type="scientific">Arthrobotrys conoides</name>
    <dbReference type="NCBI Taxonomy" id="74498"/>
    <lineage>
        <taxon>Eukaryota</taxon>
        <taxon>Fungi</taxon>
        <taxon>Dikarya</taxon>
        <taxon>Ascomycota</taxon>
        <taxon>Pezizomycotina</taxon>
        <taxon>Orbiliomycetes</taxon>
        <taxon>Orbiliales</taxon>
        <taxon>Orbiliaceae</taxon>
        <taxon>Arthrobotrys</taxon>
    </lineage>
</organism>
<feature type="compositionally biased region" description="Low complexity" evidence="2">
    <location>
        <begin position="481"/>
        <end position="491"/>
    </location>
</feature>
<feature type="compositionally biased region" description="Polar residues" evidence="2">
    <location>
        <begin position="498"/>
        <end position="514"/>
    </location>
</feature>
<feature type="compositionally biased region" description="Basic residues" evidence="2">
    <location>
        <begin position="130"/>
        <end position="139"/>
    </location>
</feature>
<protein>
    <submittedName>
        <fullName evidence="3">Uncharacterized protein</fullName>
    </submittedName>
</protein>
<keyword evidence="4" id="KW-1185">Reference proteome</keyword>
<sequence>MPPSQLNTEEPARVRRQRLEQKNRQLDEAIAAASIVVDSRTVPTTSKKGKKKAKQYPKFTVIEAESDPEPESSAMALQRPRAVPKSKLLFVEPDDEPEDIGVEQESEDSEDMELDDEVAVKKPDAVAPRRSTRITHRKKYDFESSEDEELTKKTRARRPVRAEKVPMEYFKDCIEDETRFHLSLSLEHNLNAPEGSPEVPPGATKYDIDWLINAIREGTPITRIYSKSNEVRSSVSDPSDKAEEMEIISAKQCQLRKDYEKMHMIQIKNRNQKQTTLLRLAIENRISCLDENLDLLRDFRAEREEYWQRKEEEDDMMEEEEELQEKVKILHAFNADRENNKLRPKVHHQKPVDSPSPLPRLWATPKKRSHSPDEKPRKAKYVPLDSKLGARSTPSEQNAEAKEPKSTPRLLLVCRIAAEKQRELDQMIVQAQKLQEELLKLTAEVEKISLEECGRGKEAESPRKIQKISKPPSLAVKVPKSPSSPITINSTPSPPITVDSTPSPVAKVRSTSPSPLLPMRRFEYEYPPDTDSEDESSDVSSETKYLLKKVSAREQMLYKKKLLGGNGERVRGHPAKKEKLGVRKKDIEQPPAVADPTPAPSTKPTQTKAPEPRVVAKPTSILPAKRKIKREAEEPIGKVVGRTEPLSKKTKLQKEMCQTIDDLQSFFKMDEYKPGKGAAASKK</sequence>
<feature type="region of interest" description="Disordered" evidence="2">
    <location>
        <begin position="454"/>
        <end position="542"/>
    </location>
</feature>
<evidence type="ECO:0000256" key="2">
    <source>
        <dbReference type="SAM" id="MobiDB-lite"/>
    </source>
</evidence>
<gene>
    <name evidence="3" type="ORF">TWF506_003888</name>
</gene>
<name>A0AAN8MX58_9PEZI</name>
<feature type="region of interest" description="Disordered" evidence="2">
    <location>
        <begin position="61"/>
        <end position="80"/>
    </location>
</feature>
<accession>A0AAN8MX58</accession>
<feature type="compositionally biased region" description="Basic and acidic residues" evidence="2">
    <location>
        <begin position="454"/>
        <end position="463"/>
    </location>
</feature>
<proteinExistence type="predicted"/>
<feature type="region of interest" description="Disordered" evidence="2">
    <location>
        <begin position="564"/>
        <end position="629"/>
    </location>
</feature>
<dbReference type="Proteomes" id="UP001307849">
    <property type="component" value="Unassembled WGS sequence"/>
</dbReference>
<evidence type="ECO:0000313" key="3">
    <source>
        <dbReference type="EMBL" id="KAK6499261.1"/>
    </source>
</evidence>